<feature type="domain" description="DUF8212" evidence="2">
    <location>
        <begin position="232"/>
        <end position="266"/>
    </location>
</feature>
<dbReference type="Proteomes" id="UP001197093">
    <property type="component" value="Unassembled WGS sequence"/>
</dbReference>
<protein>
    <recommendedName>
        <fullName evidence="5">Heterokaryon incompatibility domain-containing protein</fullName>
    </recommendedName>
</protein>
<feature type="domain" description="Heterokaryon incompatibility" evidence="1">
    <location>
        <begin position="22"/>
        <end position="113"/>
    </location>
</feature>
<sequence>MRLIDVRDCSLVEVNGPDDYPYAILSHTWSKTGEVTFDDMKDLNVARAKSQWYKIVRTCDRAESHGLFYVWIDTCCIDKSSSAELTEAINSMFQWYKKAARCYAYLSDLPASTNGDAASALAKDQLRACLGRCLWFSRGWTLQELIAPKVVMFYDGSWAFRGTKADLQYDLSHITDIDVSVLANSEELSTIPVARRMSWAARRKTTRPEDIAYCLLGIFGVNLPLIYGEGAKAFIRLQEAIAQSTNDLSLFAWSQYELNPSLIQDYYGVLAPSPEHFSSCRRLELIADPLRHDAHLFSITNRGVEFQTSLKMDTTEKDYLMHLYCRDAAVQRPKGRFGMIAIRLVKTSSGFVRHCADTVFVDDDEATTSPPSDTSSRWDPFMRPVHVPRVISPVESRRLRGRLHEAFKFEVVTPPGVTCELVTRNPSLPNASRDPGLLRPSYWDPVESVFLTEGYEYFTGILYIIFSERPDYPLVVLCGLMPQNNRTGTSQNVDGRAAPQLGAWVALHPPPRSRWSSGCAPSTRTGDRIGDLEHLLSQETEMHYPRFLARLGQAIRAIVISGKVLPTMAALEHRQRRPGRKEGSADAALAVRLVKVSVTSTAERMHKVKISLKGSFVDPPEASKPESVRGIHEACFRYKEVWDDYPTTFQK</sequence>
<name>A0AAD4FAW3_9PEZI</name>
<evidence type="ECO:0000313" key="4">
    <source>
        <dbReference type="Proteomes" id="UP001197093"/>
    </source>
</evidence>
<evidence type="ECO:0000259" key="1">
    <source>
        <dbReference type="Pfam" id="PF06985"/>
    </source>
</evidence>
<dbReference type="Pfam" id="PF26640">
    <property type="entry name" value="DUF8212"/>
    <property type="match status" value="1"/>
</dbReference>
<comment type="caution">
    <text evidence="3">The sequence shown here is derived from an EMBL/GenBank/DDBJ whole genome shotgun (WGS) entry which is preliminary data.</text>
</comment>
<dbReference type="InterPro" id="IPR010730">
    <property type="entry name" value="HET"/>
</dbReference>
<accession>A0AAD4FAW3</accession>
<dbReference type="PANTHER" id="PTHR10622">
    <property type="entry name" value="HET DOMAIN-CONTAINING PROTEIN"/>
    <property type="match status" value="1"/>
</dbReference>
<proteinExistence type="predicted"/>
<evidence type="ECO:0000259" key="2">
    <source>
        <dbReference type="Pfam" id="PF26640"/>
    </source>
</evidence>
<dbReference type="PANTHER" id="PTHR10622:SF12">
    <property type="entry name" value="HET DOMAIN-CONTAINING PROTEIN"/>
    <property type="match status" value="1"/>
</dbReference>
<keyword evidence="4" id="KW-1185">Reference proteome</keyword>
<reference evidence="3" key="1">
    <citation type="submission" date="2023-02" db="EMBL/GenBank/DDBJ databases">
        <authorList>
            <person name="Palmer J.M."/>
        </authorList>
    </citation>
    <scope>NUCLEOTIDE SEQUENCE</scope>
    <source>
        <strain evidence="3">FW57</strain>
    </source>
</reference>
<gene>
    <name evidence="3" type="ORF">NEMBOFW57_003963</name>
</gene>
<evidence type="ECO:0008006" key="5">
    <source>
        <dbReference type="Google" id="ProtNLM"/>
    </source>
</evidence>
<evidence type="ECO:0000313" key="3">
    <source>
        <dbReference type="EMBL" id="KAG7293903.1"/>
    </source>
</evidence>
<dbReference type="InterPro" id="IPR058525">
    <property type="entry name" value="DUF8212"/>
</dbReference>
<dbReference type="Pfam" id="PF06985">
    <property type="entry name" value="HET"/>
    <property type="match status" value="1"/>
</dbReference>
<organism evidence="3 4">
    <name type="scientific">Staphylotrichum longicolle</name>
    <dbReference type="NCBI Taxonomy" id="669026"/>
    <lineage>
        <taxon>Eukaryota</taxon>
        <taxon>Fungi</taxon>
        <taxon>Dikarya</taxon>
        <taxon>Ascomycota</taxon>
        <taxon>Pezizomycotina</taxon>
        <taxon>Sordariomycetes</taxon>
        <taxon>Sordariomycetidae</taxon>
        <taxon>Sordariales</taxon>
        <taxon>Chaetomiaceae</taxon>
        <taxon>Staphylotrichum</taxon>
    </lineage>
</organism>
<dbReference type="EMBL" id="JAHCVI010000001">
    <property type="protein sequence ID" value="KAG7293903.1"/>
    <property type="molecule type" value="Genomic_DNA"/>
</dbReference>
<dbReference type="AlphaFoldDB" id="A0AAD4FAW3"/>